<proteinExistence type="predicted"/>
<evidence type="ECO:0000256" key="2">
    <source>
        <dbReference type="SAM" id="SignalP"/>
    </source>
</evidence>
<feature type="chain" id="PRO_5013085968" description="Peptidase A1 domain-containing protein" evidence="2">
    <location>
        <begin position="20"/>
        <end position="138"/>
    </location>
</feature>
<feature type="region of interest" description="Disordered" evidence="1">
    <location>
        <begin position="71"/>
        <end position="94"/>
    </location>
</feature>
<sequence length="138" mass="15015">MKLAHTFSSLLALVSLVVGSPSLQPKDLSTRALRLPLERRNNQVSVEGLRMQLEQVSAKYHRGFAAYEVNTGHAHPLSKNTSSKKRKRDAGDDPLTTEDANLWYASINVGSPATAFTVDVDTGSSDICKISSLVMNLC</sequence>
<evidence type="ECO:0000313" key="4">
    <source>
        <dbReference type="EMBL" id="OJA10872.1"/>
    </source>
</evidence>
<dbReference type="Proteomes" id="UP000183567">
    <property type="component" value="Unassembled WGS sequence"/>
</dbReference>
<evidence type="ECO:0000256" key="1">
    <source>
        <dbReference type="SAM" id="MobiDB-lite"/>
    </source>
</evidence>
<dbReference type="EMBL" id="LVVM01005358">
    <property type="protein sequence ID" value="OJA10872.1"/>
    <property type="molecule type" value="Genomic_DNA"/>
</dbReference>
<reference evidence="4 5" key="1">
    <citation type="submission" date="2016-03" db="EMBL/GenBank/DDBJ databases">
        <title>Comparative genomics of the ectomycorrhizal sister species Rhizopogon vinicolor and Rhizopogon vesiculosus (Basidiomycota: Boletales) reveals a divergence of the mating type B locus.</title>
        <authorList>
            <person name="Mujic A.B."/>
            <person name="Kuo A."/>
            <person name="Tritt A."/>
            <person name="Lipzen A."/>
            <person name="Chen C."/>
            <person name="Johnson J."/>
            <person name="Sharma A."/>
            <person name="Barry K."/>
            <person name="Grigoriev I.V."/>
            <person name="Spatafora J.W."/>
        </authorList>
    </citation>
    <scope>NUCLEOTIDE SEQUENCE [LARGE SCALE GENOMIC DNA]</scope>
    <source>
        <strain evidence="4 5">AM-OR11-056</strain>
    </source>
</reference>
<name>A0A1J8QC33_9AGAM</name>
<dbReference type="AlphaFoldDB" id="A0A1J8QC33"/>
<dbReference type="Gene3D" id="2.40.70.10">
    <property type="entry name" value="Acid Proteases"/>
    <property type="match status" value="1"/>
</dbReference>
<dbReference type="Pfam" id="PF00026">
    <property type="entry name" value="Asp"/>
    <property type="match status" value="1"/>
</dbReference>
<feature type="signal peptide" evidence="2">
    <location>
        <begin position="1"/>
        <end position="19"/>
    </location>
</feature>
<organism evidence="4 5">
    <name type="scientific">Rhizopogon vesiculosus</name>
    <dbReference type="NCBI Taxonomy" id="180088"/>
    <lineage>
        <taxon>Eukaryota</taxon>
        <taxon>Fungi</taxon>
        <taxon>Dikarya</taxon>
        <taxon>Basidiomycota</taxon>
        <taxon>Agaricomycotina</taxon>
        <taxon>Agaricomycetes</taxon>
        <taxon>Agaricomycetidae</taxon>
        <taxon>Boletales</taxon>
        <taxon>Suillineae</taxon>
        <taxon>Rhizopogonaceae</taxon>
        <taxon>Rhizopogon</taxon>
    </lineage>
</organism>
<dbReference type="SUPFAM" id="SSF50630">
    <property type="entry name" value="Acid proteases"/>
    <property type="match status" value="1"/>
</dbReference>
<keyword evidence="5" id="KW-1185">Reference proteome</keyword>
<dbReference type="InterPro" id="IPR033121">
    <property type="entry name" value="PEPTIDASE_A1"/>
</dbReference>
<accession>A0A1J8QC33</accession>
<dbReference type="InterPro" id="IPR021109">
    <property type="entry name" value="Peptidase_aspartic_dom_sf"/>
</dbReference>
<feature type="domain" description="Peptidase A1" evidence="3">
    <location>
        <begin position="103"/>
        <end position="138"/>
    </location>
</feature>
<gene>
    <name evidence="4" type="ORF">AZE42_06015</name>
</gene>
<protein>
    <recommendedName>
        <fullName evidence="3">Peptidase A1 domain-containing protein</fullName>
    </recommendedName>
</protein>
<comment type="caution">
    <text evidence="4">The sequence shown here is derived from an EMBL/GenBank/DDBJ whole genome shotgun (WGS) entry which is preliminary data.</text>
</comment>
<dbReference type="OrthoDB" id="15189at2759"/>
<dbReference type="PROSITE" id="PS51767">
    <property type="entry name" value="PEPTIDASE_A1"/>
    <property type="match status" value="1"/>
</dbReference>
<evidence type="ECO:0000313" key="5">
    <source>
        <dbReference type="Proteomes" id="UP000183567"/>
    </source>
</evidence>
<keyword evidence="2" id="KW-0732">Signal</keyword>
<evidence type="ECO:0000259" key="3">
    <source>
        <dbReference type="PROSITE" id="PS51767"/>
    </source>
</evidence>